<keyword evidence="17" id="KW-0968">Cytoplasmic vesicle</keyword>
<evidence type="ECO:0000256" key="20">
    <source>
        <dbReference type="SAM" id="SignalP"/>
    </source>
</evidence>
<dbReference type="RefSeq" id="XP_060281732.1">
    <property type="nucleotide sequence ID" value="XM_060431153.1"/>
</dbReference>
<dbReference type="GO" id="GO:0015031">
    <property type="term" value="P:protein transport"/>
    <property type="evidence" value="ECO:0007669"/>
    <property type="project" value="UniProtKB-KW"/>
</dbReference>
<keyword evidence="13" id="KW-0333">Golgi apparatus</keyword>
<keyword evidence="16" id="KW-1015">Disulfide bond</keyword>
<evidence type="ECO:0000313" key="23">
    <source>
        <dbReference type="Proteomes" id="UP001244011"/>
    </source>
</evidence>
<protein>
    <recommendedName>
        <fullName evidence="6">Autophagy-related protein 27</fullName>
    </recommendedName>
</protein>
<comment type="caution">
    <text evidence="22">The sequence shown here is derived from an EMBL/GenBank/DDBJ whole genome shotgun (WGS) entry which is preliminary data.</text>
</comment>
<feature type="signal peptide" evidence="20">
    <location>
        <begin position="1"/>
        <end position="21"/>
    </location>
</feature>
<reference evidence="22" key="1">
    <citation type="submission" date="2023-06" db="EMBL/GenBank/DDBJ databases">
        <title>Genome-scale phylogeny and comparative genomics of the fungal order Sordariales.</title>
        <authorList>
            <consortium name="Lawrence Berkeley National Laboratory"/>
            <person name="Hensen N."/>
            <person name="Bonometti L."/>
            <person name="Westerberg I."/>
            <person name="Brannstrom I.O."/>
            <person name="Guillou S."/>
            <person name="Cros-Aarteil S."/>
            <person name="Calhoun S."/>
            <person name="Haridas S."/>
            <person name="Kuo A."/>
            <person name="Mondo S."/>
            <person name="Pangilinan J."/>
            <person name="Riley R."/>
            <person name="Labutti K."/>
            <person name="Andreopoulos B."/>
            <person name="Lipzen A."/>
            <person name="Chen C."/>
            <person name="Yanf M."/>
            <person name="Daum C."/>
            <person name="Ng V."/>
            <person name="Clum A."/>
            <person name="Steindorff A."/>
            <person name="Ohm R."/>
            <person name="Martin F."/>
            <person name="Silar P."/>
            <person name="Natvig D."/>
            <person name="Lalanne C."/>
            <person name="Gautier V."/>
            <person name="Ament-Velasquez S.L."/>
            <person name="Kruys A."/>
            <person name="Hutchinson M.I."/>
            <person name="Powell A.J."/>
            <person name="Barry K."/>
            <person name="Miller A.N."/>
            <person name="Grigoriev I.V."/>
            <person name="Debuchy R."/>
            <person name="Gladieux P."/>
            <person name="Thoren M.H."/>
            <person name="Johannesson H."/>
        </authorList>
    </citation>
    <scope>NUCLEOTIDE SEQUENCE</scope>
    <source>
        <strain evidence="22">8032-3</strain>
    </source>
</reference>
<evidence type="ECO:0000256" key="8">
    <source>
        <dbReference type="ARBA" id="ARBA00022692"/>
    </source>
</evidence>
<evidence type="ECO:0000256" key="5">
    <source>
        <dbReference type="ARBA" id="ARBA00005363"/>
    </source>
</evidence>
<dbReference type="InterPro" id="IPR009011">
    <property type="entry name" value="Man6P_isomerase_rcpt-bd_dom_sf"/>
</dbReference>
<dbReference type="PANTHER" id="PTHR15071">
    <property type="entry name" value="MANNOSE-6-PHOSPHATE RECEPTOR FAMILY MEMBER"/>
    <property type="match status" value="1"/>
</dbReference>
<keyword evidence="11 19" id="KW-1133">Transmembrane helix</keyword>
<evidence type="ECO:0000256" key="4">
    <source>
        <dbReference type="ARBA" id="ARBA00004614"/>
    </source>
</evidence>
<dbReference type="GO" id="GO:0006914">
    <property type="term" value="P:autophagy"/>
    <property type="evidence" value="ECO:0007669"/>
    <property type="project" value="UniProtKB-KW"/>
</dbReference>
<dbReference type="Proteomes" id="UP001244011">
    <property type="component" value="Unassembled WGS sequence"/>
</dbReference>
<evidence type="ECO:0000256" key="9">
    <source>
        <dbReference type="ARBA" id="ARBA00022729"/>
    </source>
</evidence>
<evidence type="ECO:0000256" key="16">
    <source>
        <dbReference type="ARBA" id="ARBA00023157"/>
    </source>
</evidence>
<dbReference type="InterPro" id="IPR044865">
    <property type="entry name" value="MRH_dom"/>
</dbReference>
<evidence type="ECO:0000259" key="21">
    <source>
        <dbReference type="PROSITE" id="PS51914"/>
    </source>
</evidence>
<evidence type="ECO:0000256" key="17">
    <source>
        <dbReference type="ARBA" id="ARBA00023329"/>
    </source>
</evidence>
<dbReference type="AlphaFoldDB" id="A0AAJ0BW11"/>
<evidence type="ECO:0000256" key="10">
    <source>
        <dbReference type="ARBA" id="ARBA00022927"/>
    </source>
</evidence>
<keyword evidence="7" id="KW-0813">Transport</keyword>
<proteinExistence type="inferred from homology"/>
<evidence type="ECO:0000256" key="2">
    <source>
        <dbReference type="ARBA" id="ARBA00004358"/>
    </source>
</evidence>
<evidence type="ECO:0000256" key="1">
    <source>
        <dbReference type="ARBA" id="ARBA00004304"/>
    </source>
</evidence>
<keyword evidence="23" id="KW-1185">Reference proteome</keyword>
<evidence type="ECO:0000313" key="22">
    <source>
        <dbReference type="EMBL" id="KAK1765519.1"/>
    </source>
</evidence>
<comment type="subcellular location">
    <subcellularLocation>
        <location evidence="2">Cytoplasmic vesicle membrane</location>
        <topology evidence="2">Single-pass type I membrane protein</topology>
    </subcellularLocation>
    <subcellularLocation>
        <location evidence="4">Golgi apparatus membrane</location>
        <topology evidence="4">Single-pass type I membrane protein</topology>
    </subcellularLocation>
    <subcellularLocation>
        <location evidence="1">Mitochondrion membrane</location>
        <topology evidence="1">Single-pass membrane protein</topology>
    </subcellularLocation>
    <subcellularLocation>
        <location evidence="3">Preautophagosomal structure membrane</location>
        <topology evidence="3">Single-pass type I membrane protein</topology>
    </subcellularLocation>
</comment>
<name>A0AAJ0BW11_9PEZI</name>
<keyword evidence="15 19" id="KW-0472">Membrane</keyword>
<feature type="transmembrane region" description="Helical" evidence="19">
    <location>
        <begin position="277"/>
        <end position="297"/>
    </location>
</feature>
<feature type="chain" id="PRO_5042529877" description="Autophagy-related protein 27" evidence="20">
    <location>
        <begin position="22"/>
        <end position="350"/>
    </location>
</feature>
<keyword evidence="14" id="KW-0496">Mitochondrion</keyword>
<feature type="domain" description="MRH" evidence="21">
    <location>
        <begin position="23"/>
        <end position="266"/>
    </location>
</feature>
<dbReference type="GO" id="GO:0034045">
    <property type="term" value="C:phagophore assembly site membrane"/>
    <property type="evidence" value="ECO:0007669"/>
    <property type="project" value="UniProtKB-SubCell"/>
</dbReference>
<dbReference type="PROSITE" id="PS51914">
    <property type="entry name" value="MRH"/>
    <property type="match status" value="1"/>
</dbReference>
<evidence type="ECO:0000256" key="12">
    <source>
        <dbReference type="ARBA" id="ARBA00023006"/>
    </source>
</evidence>
<feature type="region of interest" description="Disordered" evidence="18">
    <location>
        <begin position="175"/>
        <end position="203"/>
    </location>
</feature>
<keyword evidence="8 19" id="KW-0812">Transmembrane</keyword>
<keyword evidence="10" id="KW-0653">Protein transport</keyword>
<evidence type="ECO:0000256" key="7">
    <source>
        <dbReference type="ARBA" id="ARBA00022448"/>
    </source>
</evidence>
<evidence type="ECO:0000256" key="14">
    <source>
        <dbReference type="ARBA" id="ARBA00023128"/>
    </source>
</evidence>
<evidence type="ECO:0000256" key="6">
    <source>
        <dbReference type="ARBA" id="ARBA00013776"/>
    </source>
</evidence>
<gene>
    <name evidence="22" type="ORF">QBC33DRAFT_579637</name>
</gene>
<dbReference type="GeneID" id="85314340"/>
<dbReference type="Gene3D" id="2.70.130.10">
    <property type="entry name" value="Mannose-6-phosphate receptor binding domain"/>
    <property type="match status" value="1"/>
</dbReference>
<dbReference type="Pfam" id="PF09451">
    <property type="entry name" value="ATG27"/>
    <property type="match status" value="1"/>
</dbReference>
<sequence length="350" mass="38752">MPPAGAAALATLLLAPLPASAMLRCKELVVDNQKFDFGELAGPHTITTSEFHPPTYTNTTYTLDICAFLKRDGDAKKDEDCPNGTRVCAVRHKIDPRKEGKNADEVTHVIPIAGNLLEHGGKDFEWAAERLATSDVPGDSTKEGVRLTLKGGVYEAREQRTVIEMLCDKSRTGLEGEWESKEKGKGEDKGKDNEKNVPDDDAETERLRSLLGRKADGTAGIDDLGYPEKQLKKADTALLWEGYGHSQDDKVDILRLTWHTKYACENGSSPSGSDNSWGFFTWMVILVFMGTASYLIFGSWLNYYRYGARGWDLLPHADTLRDLPYLLKDWTRRVLNTVQGSGSRGGYSAV</sequence>
<keyword evidence="12" id="KW-0072">Autophagy</keyword>
<evidence type="ECO:0000256" key="13">
    <source>
        <dbReference type="ARBA" id="ARBA00023034"/>
    </source>
</evidence>
<comment type="similarity">
    <text evidence="5">Belongs to the ATG27 family.</text>
</comment>
<dbReference type="GO" id="GO:0000139">
    <property type="term" value="C:Golgi membrane"/>
    <property type="evidence" value="ECO:0007669"/>
    <property type="project" value="UniProtKB-SubCell"/>
</dbReference>
<dbReference type="GO" id="GO:0031966">
    <property type="term" value="C:mitochondrial membrane"/>
    <property type="evidence" value="ECO:0007669"/>
    <property type="project" value="UniProtKB-SubCell"/>
</dbReference>
<organism evidence="22 23">
    <name type="scientific">Phialemonium atrogriseum</name>
    <dbReference type="NCBI Taxonomy" id="1093897"/>
    <lineage>
        <taxon>Eukaryota</taxon>
        <taxon>Fungi</taxon>
        <taxon>Dikarya</taxon>
        <taxon>Ascomycota</taxon>
        <taxon>Pezizomycotina</taxon>
        <taxon>Sordariomycetes</taxon>
        <taxon>Sordariomycetidae</taxon>
        <taxon>Cephalothecales</taxon>
        <taxon>Cephalothecaceae</taxon>
        <taxon>Phialemonium</taxon>
    </lineage>
</organism>
<evidence type="ECO:0000256" key="11">
    <source>
        <dbReference type="ARBA" id="ARBA00022989"/>
    </source>
</evidence>
<dbReference type="EMBL" id="MU839015">
    <property type="protein sequence ID" value="KAK1765519.1"/>
    <property type="molecule type" value="Genomic_DNA"/>
</dbReference>
<evidence type="ECO:0000256" key="19">
    <source>
        <dbReference type="SAM" id="Phobius"/>
    </source>
</evidence>
<dbReference type="InterPro" id="IPR018939">
    <property type="entry name" value="Autophagy-rel_prot_27"/>
</dbReference>
<accession>A0AAJ0BW11</accession>
<evidence type="ECO:0000256" key="3">
    <source>
        <dbReference type="ARBA" id="ARBA00004472"/>
    </source>
</evidence>
<evidence type="ECO:0000256" key="15">
    <source>
        <dbReference type="ARBA" id="ARBA00023136"/>
    </source>
</evidence>
<dbReference type="GO" id="GO:0030659">
    <property type="term" value="C:cytoplasmic vesicle membrane"/>
    <property type="evidence" value="ECO:0007669"/>
    <property type="project" value="UniProtKB-SubCell"/>
</dbReference>
<keyword evidence="9 20" id="KW-0732">Signal</keyword>
<dbReference type="PANTHER" id="PTHR15071:SF13">
    <property type="entry name" value="AUTOPHAGY-RELATED PROTEIN 27"/>
    <property type="match status" value="1"/>
</dbReference>
<evidence type="ECO:0000256" key="18">
    <source>
        <dbReference type="SAM" id="MobiDB-lite"/>
    </source>
</evidence>